<protein>
    <submittedName>
        <fullName evidence="1">Uncharacterized protein</fullName>
    </submittedName>
</protein>
<evidence type="ECO:0000313" key="2">
    <source>
        <dbReference type="Proteomes" id="UP000474757"/>
    </source>
</evidence>
<keyword evidence="2" id="KW-1185">Reference proteome</keyword>
<evidence type="ECO:0000313" key="1">
    <source>
        <dbReference type="EMBL" id="NDV02341.1"/>
    </source>
</evidence>
<dbReference type="Proteomes" id="UP000474757">
    <property type="component" value="Unassembled WGS sequence"/>
</dbReference>
<reference evidence="1 2" key="1">
    <citation type="submission" date="2020-02" db="EMBL/GenBank/DDBJ databases">
        <title>Pseudoroseicyclus tamarix, sp. nov., isolated from offshore sediment of a Tamarix chinensis forest.</title>
        <authorList>
            <person name="Gai Y."/>
        </authorList>
    </citation>
    <scope>NUCLEOTIDE SEQUENCE [LARGE SCALE GENOMIC DNA]</scope>
    <source>
        <strain evidence="1 2">CLL3-39</strain>
    </source>
</reference>
<organism evidence="1 2">
    <name type="scientific">Pseudoroseicyclus tamaricis</name>
    <dbReference type="NCBI Taxonomy" id="2705421"/>
    <lineage>
        <taxon>Bacteria</taxon>
        <taxon>Pseudomonadati</taxon>
        <taxon>Pseudomonadota</taxon>
        <taxon>Alphaproteobacteria</taxon>
        <taxon>Rhodobacterales</taxon>
        <taxon>Paracoccaceae</taxon>
        <taxon>Pseudoroseicyclus</taxon>
    </lineage>
</organism>
<proteinExistence type="predicted"/>
<dbReference type="RefSeq" id="WP_163895177.1">
    <property type="nucleotide sequence ID" value="NZ_JAAFYS010000003.1"/>
</dbReference>
<accession>A0A6B2JLA8</accession>
<sequence>MKDDQSNPFRFVGRAGLGKPDATLAHAMCWFEGRFYLGTTTPKCNGPEDRARIMTHDPETGEWEVLFESPLLESTEECRARVAARSGEMGKRMAPPEAIAREFGVRSMAVFQGKGDPKPCLYAGVMSVWGGLVLRSEDGRTFEPVTEHGIDNDTYLSFRGLTPFEGKLFTSPAGTTSRDYADLNYVPNSLVYVSADPAGKEWQLASTEGFGDETNSAVFSLCAAHGWLYAGTANEKTGFQLYRTKAEGKAPYQWEKVLDRGAWRYHFNLSTSAMAEFGGDLYVGSGISGLGYDREFDIGPCAGELMRVHEDGTWHLIFGEPRITPDGLKIPLSGYGPGMNDPYNSVVWAMAEHEGRLYFGTHIWEPFDYAINGGGESLRGGYQLWSSADGEEWRKEIDEGFGSVTSTGLRTLQSTPNGLYVGTCVHTKLIAFQAKRHSGIQDINHPSCGFDVLLGH</sequence>
<dbReference type="AlphaFoldDB" id="A0A6B2JLA8"/>
<comment type="caution">
    <text evidence="1">The sequence shown here is derived from an EMBL/GenBank/DDBJ whole genome shotgun (WGS) entry which is preliminary data.</text>
</comment>
<gene>
    <name evidence="1" type="ORF">GZA08_15325</name>
</gene>
<dbReference type="EMBL" id="JAAGAB010000003">
    <property type="protein sequence ID" value="NDV02341.1"/>
    <property type="molecule type" value="Genomic_DNA"/>
</dbReference>
<name>A0A6B2JLA8_9RHOB</name>